<sequence length="94" mass="9845">MSAHHATFAHATRSGDTHWSITKVHFPSGHYTLRTSCVGNGSVTATATGSPPWNVQCVTGQISVDEVTQPSGDQPVDFSFTTTAGVRFAVVAIG</sequence>
<dbReference type="Proteomes" id="UP001216579">
    <property type="component" value="Unassembled WGS sequence"/>
</dbReference>
<gene>
    <name evidence="1" type="ORF">P3G67_28385</name>
</gene>
<dbReference type="EMBL" id="JARJBC010000022">
    <property type="protein sequence ID" value="MDF3293061.1"/>
    <property type="molecule type" value="Genomic_DNA"/>
</dbReference>
<keyword evidence="2" id="KW-1185">Reference proteome</keyword>
<name>A0ABT5ZTT5_9ACTN</name>
<reference evidence="1 2" key="1">
    <citation type="submission" date="2023-03" db="EMBL/GenBank/DDBJ databases">
        <title>Draft genome sequence of Streptomyces sp. RB6PN23 isolated from peat swamp forest in Thailand.</title>
        <authorList>
            <person name="Klaysubun C."/>
            <person name="Duangmal K."/>
        </authorList>
    </citation>
    <scope>NUCLEOTIDE SEQUENCE [LARGE SCALE GENOMIC DNA]</scope>
    <source>
        <strain evidence="1 2">RB6PN23</strain>
    </source>
</reference>
<organism evidence="1 2">
    <name type="scientific">Streptomyces silvisoli</name>
    <dbReference type="NCBI Taxonomy" id="3034235"/>
    <lineage>
        <taxon>Bacteria</taxon>
        <taxon>Bacillati</taxon>
        <taxon>Actinomycetota</taxon>
        <taxon>Actinomycetes</taxon>
        <taxon>Kitasatosporales</taxon>
        <taxon>Streptomycetaceae</taxon>
        <taxon>Streptomyces</taxon>
    </lineage>
</organism>
<dbReference type="RefSeq" id="WP_276096031.1">
    <property type="nucleotide sequence ID" value="NZ_JARJBC010000022.1"/>
</dbReference>
<protein>
    <submittedName>
        <fullName evidence="1">Uncharacterized protein</fullName>
    </submittedName>
</protein>
<proteinExistence type="predicted"/>
<comment type="caution">
    <text evidence="1">The sequence shown here is derived from an EMBL/GenBank/DDBJ whole genome shotgun (WGS) entry which is preliminary data.</text>
</comment>
<evidence type="ECO:0000313" key="2">
    <source>
        <dbReference type="Proteomes" id="UP001216579"/>
    </source>
</evidence>
<evidence type="ECO:0000313" key="1">
    <source>
        <dbReference type="EMBL" id="MDF3293061.1"/>
    </source>
</evidence>
<accession>A0ABT5ZTT5</accession>